<protein>
    <submittedName>
        <fullName evidence="3">Predicted protein</fullName>
    </submittedName>
</protein>
<dbReference type="HOGENOM" id="CLU_874548_0_0_1"/>
<evidence type="ECO:0000259" key="2">
    <source>
        <dbReference type="Pfam" id="PF20415"/>
    </source>
</evidence>
<keyword evidence="4" id="KW-1185">Reference proteome</keyword>
<dbReference type="AlphaFoldDB" id="B0DDA3"/>
<organism evidence="4">
    <name type="scientific">Laccaria bicolor (strain S238N-H82 / ATCC MYA-4686)</name>
    <name type="common">Bicoloured deceiver</name>
    <name type="synonym">Laccaria laccata var. bicolor</name>
    <dbReference type="NCBI Taxonomy" id="486041"/>
    <lineage>
        <taxon>Eukaryota</taxon>
        <taxon>Fungi</taxon>
        <taxon>Dikarya</taxon>
        <taxon>Basidiomycota</taxon>
        <taxon>Agaricomycotina</taxon>
        <taxon>Agaricomycetes</taxon>
        <taxon>Agaricomycetidae</taxon>
        <taxon>Agaricales</taxon>
        <taxon>Agaricineae</taxon>
        <taxon>Hydnangiaceae</taxon>
        <taxon>Laccaria</taxon>
    </lineage>
</organism>
<dbReference type="RefSeq" id="XP_001881967.1">
    <property type="nucleotide sequence ID" value="XM_001881932.1"/>
</dbReference>
<evidence type="ECO:0000256" key="1">
    <source>
        <dbReference type="SAM" id="MobiDB-lite"/>
    </source>
</evidence>
<gene>
    <name evidence="3" type="ORF">LACBIDRAFT_327940</name>
</gene>
<dbReference type="GeneID" id="6077381"/>
<dbReference type="Proteomes" id="UP000001194">
    <property type="component" value="Unassembled WGS sequence"/>
</dbReference>
<dbReference type="EMBL" id="DS547104">
    <property type="protein sequence ID" value="EDR07575.1"/>
    <property type="molecule type" value="Genomic_DNA"/>
</dbReference>
<dbReference type="Pfam" id="PF20415">
    <property type="entry name" value="DUF6699"/>
    <property type="match status" value="1"/>
</dbReference>
<dbReference type="InParanoid" id="B0DDA3"/>
<accession>B0DDA3</accession>
<dbReference type="InterPro" id="IPR046522">
    <property type="entry name" value="DUF6699"/>
</dbReference>
<feature type="compositionally biased region" description="Low complexity" evidence="1">
    <location>
        <begin position="90"/>
        <end position="106"/>
    </location>
</feature>
<name>B0DDA3_LACBS</name>
<evidence type="ECO:0000313" key="3">
    <source>
        <dbReference type="EMBL" id="EDR07575.1"/>
    </source>
</evidence>
<feature type="region of interest" description="Disordered" evidence="1">
    <location>
        <begin position="73"/>
        <end position="112"/>
    </location>
</feature>
<evidence type="ECO:0000313" key="4">
    <source>
        <dbReference type="Proteomes" id="UP000001194"/>
    </source>
</evidence>
<reference evidence="3 4" key="1">
    <citation type="journal article" date="2008" name="Nature">
        <title>The genome of Laccaria bicolor provides insights into mycorrhizal symbiosis.</title>
        <authorList>
            <person name="Martin F."/>
            <person name="Aerts A."/>
            <person name="Ahren D."/>
            <person name="Brun A."/>
            <person name="Danchin E.G.J."/>
            <person name="Duchaussoy F."/>
            <person name="Gibon J."/>
            <person name="Kohler A."/>
            <person name="Lindquist E."/>
            <person name="Pereda V."/>
            <person name="Salamov A."/>
            <person name="Shapiro H.J."/>
            <person name="Wuyts J."/>
            <person name="Blaudez D."/>
            <person name="Buee M."/>
            <person name="Brokstein P."/>
            <person name="Canbaeck B."/>
            <person name="Cohen D."/>
            <person name="Courty P.E."/>
            <person name="Coutinho P.M."/>
            <person name="Delaruelle C."/>
            <person name="Detter J.C."/>
            <person name="Deveau A."/>
            <person name="DiFazio S."/>
            <person name="Duplessis S."/>
            <person name="Fraissinet-Tachet L."/>
            <person name="Lucic E."/>
            <person name="Frey-Klett P."/>
            <person name="Fourrey C."/>
            <person name="Feussner I."/>
            <person name="Gay G."/>
            <person name="Grimwood J."/>
            <person name="Hoegger P.J."/>
            <person name="Jain P."/>
            <person name="Kilaru S."/>
            <person name="Labbe J."/>
            <person name="Lin Y.C."/>
            <person name="Legue V."/>
            <person name="Le Tacon F."/>
            <person name="Marmeisse R."/>
            <person name="Melayah D."/>
            <person name="Montanini B."/>
            <person name="Muratet M."/>
            <person name="Nehls U."/>
            <person name="Niculita-Hirzel H."/>
            <person name="Oudot-Le Secq M.P."/>
            <person name="Peter M."/>
            <person name="Quesneville H."/>
            <person name="Rajashekar B."/>
            <person name="Reich M."/>
            <person name="Rouhier N."/>
            <person name="Schmutz J."/>
            <person name="Yin T."/>
            <person name="Chalot M."/>
            <person name="Henrissat B."/>
            <person name="Kuees U."/>
            <person name="Lucas S."/>
            <person name="Van de Peer Y."/>
            <person name="Podila G.K."/>
            <person name="Polle A."/>
            <person name="Pukkila P.J."/>
            <person name="Richardson P.M."/>
            <person name="Rouze P."/>
            <person name="Sanders I.R."/>
            <person name="Stajich J.E."/>
            <person name="Tunlid A."/>
            <person name="Tuskan G."/>
            <person name="Grigoriev I.V."/>
        </authorList>
    </citation>
    <scope>NUCLEOTIDE SEQUENCE [LARGE SCALE GENOMIC DNA]</scope>
    <source>
        <strain evidence="4">S238N-H82 / ATCC MYA-4686</strain>
    </source>
</reference>
<feature type="domain" description="DUF6699" evidence="2">
    <location>
        <begin position="139"/>
        <end position="254"/>
    </location>
</feature>
<feature type="compositionally biased region" description="Polar residues" evidence="1">
    <location>
        <begin position="245"/>
        <end position="256"/>
    </location>
</feature>
<dbReference type="KEGG" id="lbc:LACBIDRAFT_327940"/>
<proteinExistence type="predicted"/>
<feature type="region of interest" description="Disordered" evidence="1">
    <location>
        <begin position="245"/>
        <end position="264"/>
    </location>
</feature>
<feature type="compositionally biased region" description="Polar residues" evidence="1">
    <location>
        <begin position="80"/>
        <end position="89"/>
    </location>
</feature>
<sequence length="318" mass="35608">MGNSQRIVRESRFRSTCGARARRETDLDLTGDINSWHRNLLPSRVLSCAHAGCGEQVEDRMTDRTIRELLHRSYYRDESQQNSRSFHPYSSSQRTTSSSSHSSTPSLIVPPPLPRSQCIPLPPLSTIEVEINPILVAGIEYNIREPTSFAECPSRRHSSRGMDAWRYEAAVHPPVASLTIFLDFDPHRPIVVFPANRYDSVIAVSHVLDAVNRRVGMIAEELGEAYNAGYTVQRLRRERSSFRTSYCTHSSPNNSGKRVKGSSWSKDCLLPPADAKRMHDPAKTVSYPGPIGFRTAVVFFGVIANAYALGLKHPPFSE</sequence>